<proteinExistence type="inferred from homology"/>
<dbReference type="InterPro" id="IPR012340">
    <property type="entry name" value="NA-bd_OB-fold"/>
</dbReference>
<dbReference type="GeneID" id="13399153"/>
<dbReference type="SMART" id="SM00955">
    <property type="entry name" value="RNB"/>
    <property type="match status" value="1"/>
</dbReference>
<evidence type="ECO:0000256" key="1">
    <source>
        <dbReference type="ARBA" id="ARBA00005785"/>
    </source>
</evidence>
<dbReference type="Pfam" id="PF00773">
    <property type="entry name" value="RNB"/>
    <property type="match status" value="1"/>
</dbReference>
<dbReference type="InterPro" id="IPR050180">
    <property type="entry name" value="RNR_Ribonuclease"/>
</dbReference>
<feature type="region of interest" description="Disordered" evidence="2">
    <location>
        <begin position="250"/>
        <end position="312"/>
    </location>
</feature>
<dbReference type="OrthoDB" id="372421at2759"/>
<feature type="compositionally biased region" description="Polar residues" evidence="2">
    <location>
        <begin position="406"/>
        <end position="420"/>
    </location>
</feature>
<dbReference type="HOGENOM" id="CLU_002333_0_3_1"/>
<dbReference type="PANTHER" id="PTHR23355:SF9">
    <property type="entry name" value="DIS3-LIKE EXONUCLEASE 2"/>
    <property type="match status" value="1"/>
</dbReference>
<comment type="similarity">
    <text evidence="1">Belongs to the RNR ribonuclease family.</text>
</comment>
<dbReference type="FunFam" id="2.40.50.700:FF:000002">
    <property type="entry name" value="Cell wall biogenesis protein"/>
    <property type="match status" value="1"/>
</dbReference>
<dbReference type="SUPFAM" id="SSF50249">
    <property type="entry name" value="Nucleic acid-binding proteins"/>
    <property type="match status" value="3"/>
</dbReference>
<dbReference type="Proteomes" id="UP000008062">
    <property type="component" value="Chromosome 1"/>
</dbReference>
<dbReference type="GO" id="GO:0005634">
    <property type="term" value="C:nucleus"/>
    <property type="evidence" value="ECO:0007669"/>
    <property type="project" value="EnsemblFungi"/>
</dbReference>
<feature type="compositionally biased region" description="Low complexity" evidence="2">
    <location>
        <begin position="352"/>
        <end position="368"/>
    </location>
</feature>
<feature type="region of interest" description="Disordered" evidence="2">
    <location>
        <begin position="646"/>
        <end position="706"/>
    </location>
</feature>
<reference evidence="4 5" key="1">
    <citation type="journal article" date="2011" name="PLoS Genet.">
        <title>Finished genome of the fungal wheat pathogen Mycosphaerella graminicola reveals dispensome structure, chromosome plasticity, and stealth pathogenesis.</title>
        <authorList>
            <person name="Goodwin S.B."/>
            <person name="Ben M'barek S."/>
            <person name="Dhillon B."/>
            <person name="Wittenberg A.H.J."/>
            <person name="Crane C.F."/>
            <person name="Hane J.K."/>
            <person name="Foster A.J."/>
            <person name="Van der Lee T.A.J."/>
            <person name="Grimwood J."/>
            <person name="Aerts A."/>
            <person name="Antoniw J."/>
            <person name="Bailey A."/>
            <person name="Bluhm B."/>
            <person name="Bowler J."/>
            <person name="Bristow J."/>
            <person name="van der Burgt A."/>
            <person name="Canto-Canche B."/>
            <person name="Churchill A.C.L."/>
            <person name="Conde-Ferraez L."/>
            <person name="Cools H.J."/>
            <person name="Coutinho P.M."/>
            <person name="Csukai M."/>
            <person name="Dehal P."/>
            <person name="De Wit P."/>
            <person name="Donzelli B."/>
            <person name="van de Geest H.C."/>
            <person name="van Ham R.C.H.J."/>
            <person name="Hammond-Kosack K.E."/>
            <person name="Henrissat B."/>
            <person name="Kilian A."/>
            <person name="Kobayashi A.K."/>
            <person name="Koopmann E."/>
            <person name="Kourmpetis Y."/>
            <person name="Kuzniar A."/>
            <person name="Lindquist E."/>
            <person name="Lombard V."/>
            <person name="Maliepaard C."/>
            <person name="Martins N."/>
            <person name="Mehrabi R."/>
            <person name="Nap J.P.H."/>
            <person name="Ponomarenko A."/>
            <person name="Rudd J.J."/>
            <person name="Salamov A."/>
            <person name="Schmutz J."/>
            <person name="Schouten H.J."/>
            <person name="Shapiro H."/>
            <person name="Stergiopoulos I."/>
            <person name="Torriani S.F.F."/>
            <person name="Tu H."/>
            <person name="de Vries R.P."/>
            <person name="Waalwijk C."/>
            <person name="Ware S.B."/>
            <person name="Wiebenga A."/>
            <person name="Zwiers L.-H."/>
            <person name="Oliver R.P."/>
            <person name="Grigoriev I.V."/>
            <person name="Kema G.H.J."/>
        </authorList>
    </citation>
    <scope>NUCLEOTIDE SEQUENCE [LARGE SCALE GENOMIC DNA]</scope>
    <source>
        <strain evidence="5">CBS 115943 / IPO323</strain>
    </source>
</reference>
<feature type="domain" description="RNB" evidence="3">
    <location>
        <begin position="894"/>
        <end position="1228"/>
    </location>
</feature>
<dbReference type="STRING" id="336722.F9X0B1"/>
<organism evidence="4 5">
    <name type="scientific">Zymoseptoria tritici (strain CBS 115943 / IPO323)</name>
    <name type="common">Speckled leaf blotch fungus</name>
    <name type="synonym">Septoria tritici</name>
    <dbReference type="NCBI Taxonomy" id="336722"/>
    <lineage>
        <taxon>Eukaryota</taxon>
        <taxon>Fungi</taxon>
        <taxon>Dikarya</taxon>
        <taxon>Ascomycota</taxon>
        <taxon>Pezizomycotina</taxon>
        <taxon>Dothideomycetes</taxon>
        <taxon>Dothideomycetidae</taxon>
        <taxon>Mycosphaerellales</taxon>
        <taxon>Mycosphaerellaceae</taxon>
        <taxon>Zymoseptoria</taxon>
    </lineage>
</organism>
<accession>F9X0B1</accession>
<feature type="compositionally biased region" description="Basic residues" evidence="2">
    <location>
        <begin position="688"/>
        <end position="699"/>
    </location>
</feature>
<feature type="compositionally biased region" description="Low complexity" evidence="2">
    <location>
        <begin position="271"/>
        <end position="286"/>
    </location>
</feature>
<dbReference type="EMBL" id="CM001196">
    <property type="protein sequence ID" value="EGP91419.1"/>
    <property type="molecule type" value="Genomic_DNA"/>
</dbReference>
<feature type="compositionally biased region" description="Acidic residues" evidence="2">
    <location>
        <begin position="1386"/>
        <end position="1400"/>
    </location>
</feature>
<dbReference type="GO" id="GO:0000932">
    <property type="term" value="C:P-body"/>
    <property type="evidence" value="ECO:0007669"/>
    <property type="project" value="EnsemblFungi"/>
</dbReference>
<dbReference type="FunFam" id="2.40.50.140:FF:000100">
    <property type="entry name" value="Cell wall biogenesis protein phosphatase"/>
    <property type="match status" value="1"/>
</dbReference>
<feature type="compositionally biased region" description="Polar residues" evidence="2">
    <location>
        <begin position="486"/>
        <end position="498"/>
    </location>
</feature>
<feature type="compositionally biased region" description="Basic and acidic residues" evidence="2">
    <location>
        <begin position="1363"/>
        <end position="1377"/>
    </location>
</feature>
<dbReference type="PANTHER" id="PTHR23355">
    <property type="entry name" value="RIBONUCLEASE"/>
    <property type="match status" value="1"/>
</dbReference>
<feature type="compositionally biased region" description="Polar residues" evidence="2">
    <location>
        <begin position="661"/>
        <end position="681"/>
    </location>
</feature>
<evidence type="ECO:0000313" key="4">
    <source>
        <dbReference type="EMBL" id="EGP91419.1"/>
    </source>
</evidence>
<dbReference type="GO" id="GO:0048027">
    <property type="term" value="F:mRNA 5'-UTR binding"/>
    <property type="evidence" value="ECO:0007669"/>
    <property type="project" value="EnsemblFungi"/>
</dbReference>
<keyword evidence="5" id="KW-1185">Reference proteome</keyword>
<dbReference type="InterPro" id="IPR041505">
    <property type="entry name" value="Dis3_CSD2"/>
</dbReference>
<dbReference type="Gene3D" id="2.40.50.690">
    <property type="match status" value="1"/>
</dbReference>
<dbReference type="GO" id="GO:1903450">
    <property type="term" value="P:regulation of G1 to G0 transition"/>
    <property type="evidence" value="ECO:0007669"/>
    <property type="project" value="EnsemblFungi"/>
</dbReference>
<dbReference type="GO" id="GO:0010494">
    <property type="term" value="C:cytoplasmic stress granule"/>
    <property type="evidence" value="ECO:0007669"/>
    <property type="project" value="EnsemblFungi"/>
</dbReference>
<name>F9X0B1_ZYMTI</name>
<feature type="compositionally biased region" description="Low complexity" evidence="2">
    <location>
        <begin position="436"/>
        <end position="459"/>
    </location>
</feature>
<protein>
    <recommendedName>
        <fullName evidence="3">RNB domain-containing protein</fullName>
    </recommendedName>
</protein>
<feature type="region of interest" description="Disordered" evidence="2">
    <location>
        <begin position="1337"/>
        <end position="1450"/>
    </location>
</feature>
<gene>
    <name evidence="4" type="ORF">MYCGRDRAFT_107385</name>
</gene>
<dbReference type="KEGG" id="ztr:MYCGRDRAFT_107385"/>
<dbReference type="OMA" id="QIQATHQ"/>
<dbReference type="Pfam" id="PF17877">
    <property type="entry name" value="Dis3l2_C_term"/>
    <property type="match status" value="1"/>
</dbReference>
<dbReference type="GO" id="GO:0000175">
    <property type="term" value="F:3'-5'-RNA exonuclease activity"/>
    <property type="evidence" value="ECO:0007669"/>
    <property type="project" value="TreeGrafter"/>
</dbReference>
<sequence length="1506" mass="165739">MHESTVDARPSRIRNLNDIRHLRTNSPERPTNRRRLRPSLHSPVTSIIFITALTHSFPQHVAAADTPSFRNSSSSSVLRSLPTSLSLHTLHRNLHHRPALPGLHVASPRQLETAVYCIYSPTTTLHKKFVMDQQGQQTGPQGPNGRRLHIAHRRSPSEMTPLMMEQLALAQQIEMLQQQQQQIAATHQQYVNMGMIPQQQQLPNQFQQLQGQMQNLNVGSNPAAFQFPQQPQMGQQHLGIPMAGGMAQASAHRRNQSAMPNMGMGPPPAPSSGASGSAFGDFGNFGQNRTENNAPTRGRGGGAAGGGHARRHSLALPEAKKAAELAEAKRKTSGFQFPIPGAAGAPPAPDNRAASPGSGEAGSAAGSATRGGVGGRGHGRSQSMAVGNNRGMGQLSRGGPTGFQFPPQQATVDGGSNTSELSRRGSQGHGRTGSRNFDGNWRNPNPNNTQPPTDGQTTNMGNFHMNQHTSAQPFQPGHRQRGSVGGQSISSLQSFGNYQPQPQLMQLPQGQVLVQPAAMFGGQQLNALQLAQLQAYQQAGIQAPTLAQLTGQHNGPQIGMHQQQQQRKTLFTPYLPQATLPALLGDGQLVAGILRVNKKNRSDAYVTTTDLDADIFICGSKDRNRALEGDLVAVELLDVDEVWGQKREKEEKKKRKDVTDQRSGNMTAVNDATTQPESASAAQEGGLRRRGSLKQRPTQKKNDDVEVEGQSLLLMEEDEINDEQKPLYAGHIVAVIERVAGQMFSGSLGLLRPSSQATKEKQEAERQARDGGNARHQERQQDRPKIVWFKPTDKRVPLIAIPTEQAPRDFVDRHQDYANKIFVACIKRWPITSLHPFGTLVEQLGEAGDLKVETDALLRDNNFGPDDFSEAVIKNVGFEDWSIEKEGESALEGRRDFREEQTFTIDPNGSKELDDAIHFKDLGDGNVEIGMHVTDIAHFVKANSLVDREAKKRGTGVYLTDRTVNMLPSKITHDVCCLNPGEDRYTVSVVFKVDAASGRVSEEDTWVGKAIIKSSGKLSYEEVDAVINGSKESSLGEERSKQILMLHNIAQKLRRGRYNSEEEDIPPLRLFYQLDDENVPVERNIFDSSPAHEMIEELSHKTNAVVAQKIFAQLQDRALLRRQADPFPRRLQTFAERMANIGYDMDISSSASLQNSLFRIDDAEIRKGMETLIIKAMGRAKYVVPGKVPDPSLSHYALNLPLYTHFTNPSRRYADIIVHRQLEAALSNGAVEFSEDLESLNKTAETCNTKKDSAHAAQEQSVHIESCRLMNRLSEEQGGDLISVGIVVCVYESAFDVLIPEYGFEKRVHCDQLPLKKAEFDKNKRLLELYWEKGVPSSAFVPDDERPQAKGHRPTHSFVAREATAKHREAQEAERKAMNTGSIDAQDVDALFDDDDDDNASEATDNAAGVALNGDRATQSGPPSPSRNGAPPQRSKSDSRALNNSAAPEAKLSNKDKYLGFFKLREENGHYIQDVKEMTRVPVLLRTDLTKSPPCLTIRSLNPYAL</sequence>
<feature type="compositionally biased region" description="Polar residues" evidence="2">
    <location>
        <begin position="460"/>
        <end position="473"/>
    </location>
</feature>
<dbReference type="FunCoup" id="F9X0B1">
    <property type="interactions" value="196"/>
</dbReference>
<dbReference type="GO" id="GO:0005935">
    <property type="term" value="C:cellular bud neck"/>
    <property type="evidence" value="ECO:0007669"/>
    <property type="project" value="EnsemblFungi"/>
</dbReference>
<dbReference type="Gene3D" id="2.40.50.140">
    <property type="entry name" value="Nucleic acid-binding proteins"/>
    <property type="match status" value="1"/>
</dbReference>
<evidence type="ECO:0000259" key="3">
    <source>
        <dbReference type="SMART" id="SM00955"/>
    </source>
</evidence>
<evidence type="ECO:0000256" key="2">
    <source>
        <dbReference type="SAM" id="MobiDB-lite"/>
    </source>
</evidence>
<dbReference type="Gene3D" id="2.40.50.700">
    <property type="match status" value="1"/>
</dbReference>
<dbReference type="eggNOG" id="KOG2102">
    <property type="taxonomic scope" value="Eukaryota"/>
</dbReference>
<dbReference type="GO" id="GO:0060237">
    <property type="term" value="P:regulation of fungal-type cell wall organization"/>
    <property type="evidence" value="ECO:0007669"/>
    <property type="project" value="EnsemblFungi"/>
</dbReference>
<dbReference type="FunFam" id="2.40.50.690:FF:000001">
    <property type="entry name" value="Cell wall biogenesis protein"/>
    <property type="match status" value="1"/>
</dbReference>
<dbReference type="GO" id="GO:0006402">
    <property type="term" value="P:mRNA catabolic process"/>
    <property type="evidence" value="ECO:0007669"/>
    <property type="project" value="TreeGrafter"/>
</dbReference>
<dbReference type="GO" id="GO:0000900">
    <property type="term" value="F:mRNA regulatory element binding translation repressor activity"/>
    <property type="evidence" value="ECO:0007669"/>
    <property type="project" value="EnsemblFungi"/>
</dbReference>
<feature type="compositionally biased region" description="Basic and acidic residues" evidence="2">
    <location>
        <begin position="758"/>
        <end position="784"/>
    </location>
</feature>
<evidence type="ECO:0000313" key="5">
    <source>
        <dbReference type="Proteomes" id="UP000008062"/>
    </source>
</evidence>
<dbReference type="InParanoid" id="F9X0B1"/>
<dbReference type="GO" id="GO:0003730">
    <property type="term" value="F:mRNA 3'-UTR binding"/>
    <property type="evidence" value="ECO:0007669"/>
    <property type="project" value="EnsemblFungi"/>
</dbReference>
<feature type="region of interest" description="Disordered" evidence="2">
    <location>
        <begin position="335"/>
        <end position="502"/>
    </location>
</feature>
<feature type="region of interest" description="Disordered" evidence="2">
    <location>
        <begin position="750"/>
        <end position="784"/>
    </location>
</feature>
<dbReference type="InterPro" id="IPR041093">
    <property type="entry name" value="Dis3l2-like_C"/>
</dbReference>
<feature type="compositionally biased region" description="Gly residues" evidence="2">
    <location>
        <begin position="298"/>
        <end position="307"/>
    </location>
</feature>
<dbReference type="GO" id="GO:0008298">
    <property type="term" value="P:intracellular mRNA localization"/>
    <property type="evidence" value="ECO:0007669"/>
    <property type="project" value="EnsemblFungi"/>
</dbReference>
<dbReference type="InterPro" id="IPR001900">
    <property type="entry name" value="RNase_II/R"/>
</dbReference>
<dbReference type="Pfam" id="PF17849">
    <property type="entry name" value="OB_Dis3"/>
    <property type="match status" value="1"/>
</dbReference>
<dbReference type="RefSeq" id="XP_003856443.1">
    <property type="nucleotide sequence ID" value="XM_003856395.1"/>
</dbReference>